<evidence type="ECO:0008006" key="5">
    <source>
        <dbReference type="Google" id="ProtNLM"/>
    </source>
</evidence>
<protein>
    <recommendedName>
        <fullName evidence="5">Periplasmic heavy metal sensor</fullName>
    </recommendedName>
</protein>
<evidence type="ECO:0000313" key="4">
    <source>
        <dbReference type="Proteomes" id="UP000095552"/>
    </source>
</evidence>
<keyword evidence="2" id="KW-0812">Transmembrane</keyword>
<dbReference type="GO" id="GO:0042597">
    <property type="term" value="C:periplasmic space"/>
    <property type="evidence" value="ECO:0007669"/>
    <property type="project" value="InterPro"/>
</dbReference>
<dbReference type="InterPro" id="IPR012899">
    <property type="entry name" value="LTXXQ"/>
</dbReference>
<reference evidence="3 4" key="1">
    <citation type="submission" date="2016-08" db="EMBL/GenBank/DDBJ databases">
        <title>Draft genome of Fabibacter sp. strain SK-8.</title>
        <authorList>
            <person name="Wong S.-K."/>
            <person name="Hamasaki K."/>
            <person name="Yoshizawa S."/>
        </authorList>
    </citation>
    <scope>NUCLEOTIDE SEQUENCE [LARGE SCALE GENOMIC DNA]</scope>
    <source>
        <strain evidence="3 4">SK-8</strain>
    </source>
</reference>
<dbReference type="CDD" id="cd09916">
    <property type="entry name" value="CpxP_like"/>
    <property type="match status" value="1"/>
</dbReference>
<dbReference type="RefSeq" id="WP_069834670.1">
    <property type="nucleotide sequence ID" value="NZ_MDGQ01000004.1"/>
</dbReference>
<feature type="transmembrane region" description="Helical" evidence="2">
    <location>
        <begin position="9"/>
        <end position="30"/>
    </location>
</feature>
<comment type="caution">
    <text evidence="3">The sequence shown here is derived from an EMBL/GenBank/DDBJ whole genome shotgun (WGS) entry which is preliminary data.</text>
</comment>
<dbReference type="AlphaFoldDB" id="A0A1E5T305"/>
<dbReference type="EMBL" id="MDGQ01000004">
    <property type="protein sequence ID" value="OEK05752.1"/>
    <property type="molecule type" value="Genomic_DNA"/>
</dbReference>
<keyword evidence="2" id="KW-0472">Membrane</keyword>
<keyword evidence="2" id="KW-1133">Transmembrane helix</keyword>
<proteinExistence type="predicted"/>
<evidence type="ECO:0000313" key="3">
    <source>
        <dbReference type="EMBL" id="OEK05752.1"/>
    </source>
</evidence>
<organism evidence="3 4">
    <name type="scientific">Roseivirga misakiensis</name>
    <dbReference type="NCBI Taxonomy" id="1563681"/>
    <lineage>
        <taxon>Bacteria</taxon>
        <taxon>Pseudomonadati</taxon>
        <taxon>Bacteroidota</taxon>
        <taxon>Cytophagia</taxon>
        <taxon>Cytophagales</taxon>
        <taxon>Roseivirgaceae</taxon>
        <taxon>Roseivirga</taxon>
    </lineage>
</organism>
<name>A0A1E5T305_9BACT</name>
<keyword evidence="4" id="KW-1185">Reference proteome</keyword>
<accession>A0A1E5T305</accession>
<evidence type="ECO:0000256" key="1">
    <source>
        <dbReference type="SAM" id="MobiDB-lite"/>
    </source>
</evidence>
<sequence>MNRLKTNKYIGGVVIALAILNVVLLSFLWVGHQEIQKTRPENGLKVLEERLNLTDEQKEQVKSLRDVHFEEIQKFRRASQEARQELHNLWGSDHSQDKVDVLTKRLGELQVSQEKATYDHFAQIRALCSPEQQATFDKLIKDVLRQGSQGGPRNGQRPFPNDRGRGGPPPPRDGR</sequence>
<dbReference type="Proteomes" id="UP000095552">
    <property type="component" value="Unassembled WGS sequence"/>
</dbReference>
<evidence type="ECO:0000256" key="2">
    <source>
        <dbReference type="SAM" id="Phobius"/>
    </source>
</evidence>
<dbReference type="InterPro" id="IPR025961">
    <property type="entry name" value="Metal_resist"/>
</dbReference>
<dbReference type="Pfam" id="PF13801">
    <property type="entry name" value="Metal_resist"/>
    <property type="match status" value="1"/>
</dbReference>
<dbReference type="OrthoDB" id="595025at2"/>
<feature type="region of interest" description="Disordered" evidence="1">
    <location>
        <begin position="143"/>
        <end position="175"/>
    </location>
</feature>
<dbReference type="Gene3D" id="1.20.120.1490">
    <property type="match status" value="1"/>
</dbReference>
<gene>
    <name evidence="3" type="ORF">BFP71_06415</name>
</gene>
<dbReference type="STRING" id="1563681.BFP71_06415"/>